<sequence length="63" mass="6801">LVDTFSGWVEAFPTKRETAQVVAKVLLEEIIPKYGIPITIGSDNGPAFVAKIIQELTEALGTN</sequence>
<gene>
    <name evidence="8" type="primary">Nynrin</name>
    <name evidence="8" type="ORF">NOTPEN_R14359</name>
</gene>
<comment type="caution">
    <text evidence="8">The sequence shown here is derived from an EMBL/GenBank/DDBJ whole genome shotgun (WGS) entry which is preliminary data.</text>
</comment>
<keyword evidence="2" id="KW-0548">Nucleotidyltransferase</keyword>
<dbReference type="GO" id="GO:0003964">
    <property type="term" value="F:RNA-directed DNA polymerase activity"/>
    <property type="evidence" value="ECO:0007669"/>
    <property type="project" value="UniProtKB-KW"/>
</dbReference>
<dbReference type="PANTHER" id="PTHR41694:SF5">
    <property type="entry name" value="RIBONUCLEASE H"/>
    <property type="match status" value="1"/>
</dbReference>
<dbReference type="InterPro" id="IPR012337">
    <property type="entry name" value="RNaseH-like_sf"/>
</dbReference>
<dbReference type="PANTHER" id="PTHR41694">
    <property type="entry name" value="ENDOGENOUS RETROVIRUS GROUP K MEMBER POL PROTEIN"/>
    <property type="match status" value="1"/>
</dbReference>
<dbReference type="Proteomes" id="UP000538817">
    <property type="component" value="Unassembled WGS sequence"/>
</dbReference>
<dbReference type="PROSITE" id="PS50994">
    <property type="entry name" value="INTEGRASE"/>
    <property type="match status" value="1"/>
</dbReference>
<dbReference type="Gene3D" id="3.30.420.10">
    <property type="entry name" value="Ribonuclease H-like superfamily/Ribonuclease H"/>
    <property type="match status" value="1"/>
</dbReference>
<evidence type="ECO:0000256" key="2">
    <source>
        <dbReference type="ARBA" id="ARBA00022695"/>
    </source>
</evidence>
<dbReference type="GO" id="GO:0004519">
    <property type="term" value="F:endonuclease activity"/>
    <property type="evidence" value="ECO:0007669"/>
    <property type="project" value="UniProtKB-KW"/>
</dbReference>
<dbReference type="GO" id="GO:0003676">
    <property type="term" value="F:nucleic acid binding"/>
    <property type="evidence" value="ECO:0007669"/>
    <property type="project" value="InterPro"/>
</dbReference>
<keyword evidence="5" id="KW-0378">Hydrolase</keyword>
<dbReference type="GO" id="GO:0016787">
    <property type="term" value="F:hydrolase activity"/>
    <property type="evidence" value="ECO:0007669"/>
    <property type="project" value="UniProtKB-KW"/>
</dbReference>
<dbReference type="Pfam" id="PF00665">
    <property type="entry name" value="rve"/>
    <property type="match status" value="1"/>
</dbReference>
<feature type="non-terminal residue" evidence="8">
    <location>
        <position position="63"/>
    </location>
</feature>
<evidence type="ECO:0000256" key="3">
    <source>
        <dbReference type="ARBA" id="ARBA00022722"/>
    </source>
</evidence>
<reference evidence="8 9" key="1">
    <citation type="submission" date="2019-09" db="EMBL/GenBank/DDBJ databases">
        <title>Bird 10,000 Genomes (B10K) Project - Family phase.</title>
        <authorList>
            <person name="Zhang G."/>
        </authorList>
    </citation>
    <scope>NUCLEOTIDE SEQUENCE [LARGE SCALE GENOMIC DNA]</scope>
    <source>
        <strain evidence="8">B10K-MSB-04</strain>
    </source>
</reference>
<keyword evidence="4" id="KW-0255">Endonuclease</keyword>
<accession>A0A7K7AED8</accession>
<dbReference type="InterPro" id="IPR001584">
    <property type="entry name" value="Integrase_cat-core"/>
</dbReference>
<protein>
    <submittedName>
        <fullName evidence="8">NYNRI protein</fullName>
    </submittedName>
</protein>
<dbReference type="InterPro" id="IPR036397">
    <property type="entry name" value="RNaseH_sf"/>
</dbReference>
<keyword evidence="6" id="KW-0695">RNA-directed DNA polymerase</keyword>
<keyword evidence="9" id="KW-1185">Reference proteome</keyword>
<evidence type="ECO:0000256" key="5">
    <source>
        <dbReference type="ARBA" id="ARBA00022801"/>
    </source>
</evidence>
<evidence type="ECO:0000313" key="8">
    <source>
        <dbReference type="EMBL" id="NWX94408.1"/>
    </source>
</evidence>
<keyword evidence="3" id="KW-0540">Nuclease</keyword>
<dbReference type="AlphaFoldDB" id="A0A7K7AED8"/>
<evidence type="ECO:0000256" key="6">
    <source>
        <dbReference type="ARBA" id="ARBA00022918"/>
    </source>
</evidence>
<feature type="domain" description="Integrase catalytic" evidence="7">
    <location>
        <begin position="1"/>
        <end position="63"/>
    </location>
</feature>
<proteinExistence type="predicted"/>
<evidence type="ECO:0000256" key="4">
    <source>
        <dbReference type="ARBA" id="ARBA00022759"/>
    </source>
</evidence>
<evidence type="ECO:0000313" key="9">
    <source>
        <dbReference type="Proteomes" id="UP000538817"/>
    </source>
</evidence>
<evidence type="ECO:0000256" key="1">
    <source>
        <dbReference type="ARBA" id="ARBA00022679"/>
    </source>
</evidence>
<keyword evidence="1" id="KW-0808">Transferase</keyword>
<dbReference type="SUPFAM" id="SSF53098">
    <property type="entry name" value="Ribonuclease H-like"/>
    <property type="match status" value="1"/>
</dbReference>
<dbReference type="EMBL" id="VZSG01002251">
    <property type="protein sequence ID" value="NWX94408.1"/>
    <property type="molecule type" value="Genomic_DNA"/>
</dbReference>
<organism evidence="8 9">
    <name type="scientific">Nothoprocta pentlandii</name>
    <dbReference type="NCBI Taxonomy" id="2585814"/>
    <lineage>
        <taxon>Eukaryota</taxon>
        <taxon>Metazoa</taxon>
        <taxon>Chordata</taxon>
        <taxon>Craniata</taxon>
        <taxon>Vertebrata</taxon>
        <taxon>Euteleostomi</taxon>
        <taxon>Archelosauria</taxon>
        <taxon>Archosauria</taxon>
        <taxon>Dinosauria</taxon>
        <taxon>Saurischia</taxon>
        <taxon>Theropoda</taxon>
        <taxon>Coelurosauria</taxon>
        <taxon>Aves</taxon>
        <taxon>Palaeognathae</taxon>
        <taxon>Tinamiformes</taxon>
        <taxon>Tinamidae</taxon>
        <taxon>Nothoprocta</taxon>
    </lineage>
</organism>
<name>A0A7K7AED8_9AVES</name>
<feature type="non-terminal residue" evidence="8">
    <location>
        <position position="1"/>
    </location>
</feature>
<dbReference type="GO" id="GO:0015074">
    <property type="term" value="P:DNA integration"/>
    <property type="evidence" value="ECO:0007669"/>
    <property type="project" value="InterPro"/>
</dbReference>
<evidence type="ECO:0000259" key="7">
    <source>
        <dbReference type="PROSITE" id="PS50994"/>
    </source>
</evidence>